<dbReference type="Pfam" id="PF13371">
    <property type="entry name" value="TPR_9"/>
    <property type="match status" value="1"/>
</dbReference>
<name>D7G920_ECTSI</name>
<dbReference type="EMBL" id="FN649181">
    <property type="protein sequence ID" value="CBJ28181.1"/>
    <property type="molecule type" value="Genomic_DNA"/>
</dbReference>
<dbReference type="InterPro" id="IPR011990">
    <property type="entry name" value="TPR-like_helical_dom_sf"/>
</dbReference>
<dbReference type="InterPro" id="IPR019734">
    <property type="entry name" value="TPR_rpt"/>
</dbReference>
<keyword evidence="1" id="KW-0802">TPR repeat</keyword>
<dbReference type="Proteomes" id="UP000002630">
    <property type="component" value="Linkage Group LG10"/>
</dbReference>
<dbReference type="InParanoid" id="D7G920"/>
<dbReference type="InterPro" id="IPR050754">
    <property type="entry name" value="FKBP4/5/8-like"/>
</dbReference>
<dbReference type="OrthoDB" id="433738at2759"/>
<evidence type="ECO:0000256" key="2">
    <source>
        <dbReference type="SAM" id="MobiDB-lite"/>
    </source>
</evidence>
<dbReference type="AlphaFoldDB" id="D7G920"/>
<reference evidence="3 4" key="1">
    <citation type="journal article" date="2010" name="Nature">
        <title>The Ectocarpus genome and the independent evolution of multicellularity in brown algae.</title>
        <authorList>
            <person name="Cock J.M."/>
            <person name="Sterck L."/>
            <person name="Rouze P."/>
            <person name="Scornet D."/>
            <person name="Allen A.E."/>
            <person name="Amoutzias G."/>
            <person name="Anthouard V."/>
            <person name="Artiguenave F."/>
            <person name="Aury J.M."/>
            <person name="Badger J.H."/>
            <person name="Beszteri B."/>
            <person name="Billiau K."/>
            <person name="Bonnet E."/>
            <person name="Bothwell J.H."/>
            <person name="Bowler C."/>
            <person name="Boyen C."/>
            <person name="Brownlee C."/>
            <person name="Carrano C.J."/>
            <person name="Charrier B."/>
            <person name="Cho G.Y."/>
            <person name="Coelho S.M."/>
            <person name="Collen J."/>
            <person name="Corre E."/>
            <person name="Da Silva C."/>
            <person name="Delage L."/>
            <person name="Delaroque N."/>
            <person name="Dittami S.M."/>
            <person name="Doulbeau S."/>
            <person name="Elias M."/>
            <person name="Farnham G."/>
            <person name="Gachon C.M."/>
            <person name="Gschloessl B."/>
            <person name="Heesch S."/>
            <person name="Jabbari K."/>
            <person name="Jubin C."/>
            <person name="Kawai H."/>
            <person name="Kimura K."/>
            <person name="Kloareg B."/>
            <person name="Kupper F.C."/>
            <person name="Lang D."/>
            <person name="Le Bail A."/>
            <person name="Leblanc C."/>
            <person name="Lerouge P."/>
            <person name="Lohr M."/>
            <person name="Lopez P.J."/>
            <person name="Martens C."/>
            <person name="Maumus F."/>
            <person name="Michel G."/>
            <person name="Miranda-Saavedra D."/>
            <person name="Morales J."/>
            <person name="Moreau H."/>
            <person name="Motomura T."/>
            <person name="Nagasato C."/>
            <person name="Napoli C.A."/>
            <person name="Nelson D.R."/>
            <person name="Nyvall-Collen P."/>
            <person name="Peters A.F."/>
            <person name="Pommier C."/>
            <person name="Potin P."/>
            <person name="Poulain J."/>
            <person name="Quesneville H."/>
            <person name="Read B."/>
            <person name="Rensing S.A."/>
            <person name="Ritter A."/>
            <person name="Rousvoal S."/>
            <person name="Samanta M."/>
            <person name="Samson G."/>
            <person name="Schroeder D.C."/>
            <person name="Segurens B."/>
            <person name="Strittmatter M."/>
            <person name="Tonon T."/>
            <person name="Tregear J.W."/>
            <person name="Valentin K."/>
            <person name="von Dassow P."/>
            <person name="Yamagishi T."/>
            <person name="Van de Peer Y."/>
            <person name="Wincker P."/>
        </authorList>
    </citation>
    <scope>NUCLEOTIDE SEQUENCE [LARGE SCALE GENOMIC DNA]</scope>
    <source>
        <strain evidence="4">Ec32 / CCAP1310/4</strain>
    </source>
</reference>
<dbReference type="PROSITE" id="PS50005">
    <property type="entry name" value="TPR"/>
    <property type="match status" value="1"/>
</dbReference>
<feature type="compositionally biased region" description="Low complexity" evidence="2">
    <location>
        <begin position="226"/>
        <end position="238"/>
    </location>
</feature>
<dbReference type="OMA" id="RSGHHEK"/>
<dbReference type="Gene3D" id="1.25.40.10">
    <property type="entry name" value="Tetratricopeptide repeat domain"/>
    <property type="match status" value="1"/>
</dbReference>
<evidence type="ECO:0000256" key="1">
    <source>
        <dbReference type="PROSITE-ProRule" id="PRU00339"/>
    </source>
</evidence>
<evidence type="ECO:0000313" key="3">
    <source>
        <dbReference type="EMBL" id="CBJ28181.1"/>
    </source>
</evidence>
<accession>D7G920</accession>
<feature type="region of interest" description="Disordered" evidence="2">
    <location>
        <begin position="224"/>
        <end position="258"/>
    </location>
</feature>
<dbReference type="STRING" id="2880.D7G920"/>
<protein>
    <submittedName>
        <fullName evidence="3">Uncharacterized protein</fullName>
    </submittedName>
</protein>
<dbReference type="EMBL" id="FN649735">
    <property type="protein sequence ID" value="CBJ28181.1"/>
    <property type="molecule type" value="Genomic_DNA"/>
</dbReference>
<dbReference type="SUPFAM" id="SSF48452">
    <property type="entry name" value="TPR-like"/>
    <property type="match status" value="1"/>
</dbReference>
<feature type="compositionally biased region" description="Basic and acidic residues" evidence="2">
    <location>
        <begin position="239"/>
        <end position="258"/>
    </location>
</feature>
<organism evidence="3 4">
    <name type="scientific">Ectocarpus siliculosus</name>
    <name type="common">Brown alga</name>
    <name type="synonym">Conferva siliculosa</name>
    <dbReference type="NCBI Taxonomy" id="2880"/>
    <lineage>
        <taxon>Eukaryota</taxon>
        <taxon>Sar</taxon>
        <taxon>Stramenopiles</taxon>
        <taxon>Ochrophyta</taxon>
        <taxon>PX clade</taxon>
        <taxon>Phaeophyceae</taxon>
        <taxon>Ectocarpales</taxon>
        <taxon>Ectocarpaceae</taxon>
        <taxon>Ectocarpus</taxon>
    </lineage>
</organism>
<evidence type="ECO:0000313" key="4">
    <source>
        <dbReference type="Proteomes" id="UP000002630"/>
    </source>
</evidence>
<dbReference type="PANTHER" id="PTHR46512">
    <property type="entry name" value="PEPTIDYLPROLYL ISOMERASE"/>
    <property type="match status" value="1"/>
</dbReference>
<proteinExistence type="predicted"/>
<keyword evidence="4" id="KW-1185">Reference proteome</keyword>
<feature type="repeat" description="TPR" evidence="1">
    <location>
        <begin position="177"/>
        <end position="210"/>
    </location>
</feature>
<dbReference type="SMART" id="SM00028">
    <property type="entry name" value="TPR"/>
    <property type="match status" value="2"/>
</dbReference>
<feature type="region of interest" description="Disordered" evidence="2">
    <location>
        <begin position="53"/>
        <end position="73"/>
    </location>
</feature>
<sequence>MRLCESVVAGVRSKGSAHTQHTDTHLRLTVTLRFSPSNIVLATRFEMSTPVPATGGAAASNARRPLPTTPGDKIVEGERLRDEAQSLLKSDKPKTAAVKFRTVFAYTKGLIPQTSELALYAAVTGQQTVIDQKQQVAVRALELSCNEGLATIYFRSGHHEKALGYSEKVLLAEPESAKALFRAGQLNLRLKNIEAAKRCLTRAAKHEPQNVNIRTELRNLTKLAQGEGVEAGTESATTEEGKESAGDKRKCPKSSEEA</sequence>
<gene>
    <name evidence="3" type="ORF">Esi_0094_0064</name>
</gene>